<feature type="transmembrane region" description="Helical" evidence="7">
    <location>
        <begin position="99"/>
        <end position="123"/>
    </location>
</feature>
<dbReference type="CDD" id="cd06261">
    <property type="entry name" value="TM_PBP2"/>
    <property type="match status" value="1"/>
</dbReference>
<dbReference type="RefSeq" id="WP_100363041.1">
    <property type="nucleotide sequence ID" value="NZ_PGFF01000001.1"/>
</dbReference>
<organism evidence="9 10">
    <name type="scientific">Diaminobutyricimonas aerilata</name>
    <dbReference type="NCBI Taxonomy" id="1162967"/>
    <lineage>
        <taxon>Bacteria</taxon>
        <taxon>Bacillati</taxon>
        <taxon>Actinomycetota</taxon>
        <taxon>Actinomycetes</taxon>
        <taxon>Micrococcales</taxon>
        <taxon>Microbacteriaceae</taxon>
        <taxon>Diaminobutyricimonas</taxon>
    </lineage>
</organism>
<keyword evidence="4 7" id="KW-0812">Transmembrane</keyword>
<feature type="transmembrane region" description="Helical" evidence="7">
    <location>
        <begin position="268"/>
        <end position="286"/>
    </location>
</feature>
<dbReference type="AlphaFoldDB" id="A0A2M9CFL7"/>
<proteinExistence type="inferred from homology"/>
<dbReference type="InterPro" id="IPR000515">
    <property type="entry name" value="MetI-like"/>
</dbReference>
<keyword evidence="2 7" id="KW-0813">Transport</keyword>
<evidence type="ECO:0000256" key="3">
    <source>
        <dbReference type="ARBA" id="ARBA00022475"/>
    </source>
</evidence>
<dbReference type="PROSITE" id="PS50928">
    <property type="entry name" value="ABC_TM1"/>
    <property type="match status" value="1"/>
</dbReference>
<comment type="caution">
    <text evidence="9">The sequence shown here is derived from an EMBL/GenBank/DDBJ whole genome shotgun (WGS) entry which is preliminary data.</text>
</comment>
<evidence type="ECO:0000256" key="1">
    <source>
        <dbReference type="ARBA" id="ARBA00004651"/>
    </source>
</evidence>
<sequence length="301" mass="33060">MSLSTVPPAVVDAALPEKRRRAGWGTSHRDYIKIGLWIALVIAVLVWSVPIIFMVFTSLKSEADIFGTPAFVPPWSPEWGNYVEALDRGNLLSAGANSLIIALFKVPIGLLISAAAAFALARLRFKRQRLLMGIIAMGAMVPIQVAIAPLFQVINGLDLLSTHIGVILPYIAFGLPYQTFILYGFFRGIPEELDESARMDGAGNWRIFFQMILPLSKPALAALLILDFVATWNEYSIALALLQSQDSWTIPLAIQGFQSQFTSSYGPLNAFTIMSVFPVLIVYLLFQRYFVEGAFAGAVKG</sequence>
<evidence type="ECO:0000256" key="2">
    <source>
        <dbReference type="ARBA" id="ARBA00022448"/>
    </source>
</evidence>
<feature type="transmembrane region" description="Helical" evidence="7">
    <location>
        <begin position="207"/>
        <end position="226"/>
    </location>
</feature>
<dbReference type="OrthoDB" id="3569827at2"/>
<dbReference type="Proteomes" id="UP000228758">
    <property type="component" value="Unassembled WGS sequence"/>
</dbReference>
<keyword evidence="6 7" id="KW-0472">Membrane</keyword>
<evidence type="ECO:0000256" key="5">
    <source>
        <dbReference type="ARBA" id="ARBA00022989"/>
    </source>
</evidence>
<name>A0A2M9CFL7_9MICO</name>
<protein>
    <submittedName>
        <fullName evidence="9">Raffinose/stachyose/melibiose transport system permease protein</fullName>
    </submittedName>
</protein>
<evidence type="ECO:0000313" key="9">
    <source>
        <dbReference type="EMBL" id="PJJ70642.1"/>
    </source>
</evidence>
<dbReference type="SUPFAM" id="SSF161098">
    <property type="entry name" value="MetI-like"/>
    <property type="match status" value="1"/>
</dbReference>
<dbReference type="PANTHER" id="PTHR43744">
    <property type="entry name" value="ABC TRANSPORTER PERMEASE PROTEIN MG189-RELATED-RELATED"/>
    <property type="match status" value="1"/>
</dbReference>
<comment type="subcellular location">
    <subcellularLocation>
        <location evidence="1 7">Cell membrane</location>
        <topology evidence="1 7">Multi-pass membrane protein</topology>
    </subcellularLocation>
</comment>
<accession>A0A2M9CFL7</accession>
<feature type="domain" description="ABC transmembrane type-1" evidence="8">
    <location>
        <begin position="95"/>
        <end position="286"/>
    </location>
</feature>
<dbReference type="GO" id="GO:0055085">
    <property type="term" value="P:transmembrane transport"/>
    <property type="evidence" value="ECO:0007669"/>
    <property type="project" value="InterPro"/>
</dbReference>
<reference evidence="9 10" key="1">
    <citation type="submission" date="2017-11" db="EMBL/GenBank/DDBJ databases">
        <title>Genomic Encyclopedia of Archaeal and Bacterial Type Strains, Phase II (KMG-II): From Individual Species to Whole Genera.</title>
        <authorList>
            <person name="Goeker M."/>
        </authorList>
    </citation>
    <scope>NUCLEOTIDE SEQUENCE [LARGE SCALE GENOMIC DNA]</scope>
    <source>
        <strain evidence="9 10">DSM 27393</strain>
    </source>
</reference>
<feature type="transmembrane region" description="Helical" evidence="7">
    <location>
        <begin position="34"/>
        <end position="56"/>
    </location>
</feature>
<evidence type="ECO:0000259" key="8">
    <source>
        <dbReference type="PROSITE" id="PS50928"/>
    </source>
</evidence>
<dbReference type="GO" id="GO:0005886">
    <property type="term" value="C:plasma membrane"/>
    <property type="evidence" value="ECO:0007669"/>
    <property type="project" value="UniProtKB-SubCell"/>
</dbReference>
<dbReference type="InterPro" id="IPR035906">
    <property type="entry name" value="MetI-like_sf"/>
</dbReference>
<evidence type="ECO:0000313" key="10">
    <source>
        <dbReference type="Proteomes" id="UP000228758"/>
    </source>
</evidence>
<feature type="transmembrane region" description="Helical" evidence="7">
    <location>
        <begin position="166"/>
        <end position="186"/>
    </location>
</feature>
<comment type="similarity">
    <text evidence="7">Belongs to the binding-protein-dependent transport system permease family.</text>
</comment>
<keyword evidence="5 7" id="KW-1133">Transmembrane helix</keyword>
<gene>
    <name evidence="9" type="ORF">CLV46_0164</name>
</gene>
<dbReference type="Gene3D" id="1.10.3720.10">
    <property type="entry name" value="MetI-like"/>
    <property type="match status" value="1"/>
</dbReference>
<keyword evidence="10" id="KW-1185">Reference proteome</keyword>
<dbReference type="PANTHER" id="PTHR43744:SF8">
    <property type="entry name" value="SN-GLYCEROL-3-PHOSPHATE TRANSPORT SYSTEM PERMEASE PROTEIN UGPE"/>
    <property type="match status" value="1"/>
</dbReference>
<dbReference type="Pfam" id="PF00528">
    <property type="entry name" value="BPD_transp_1"/>
    <property type="match status" value="1"/>
</dbReference>
<evidence type="ECO:0000256" key="7">
    <source>
        <dbReference type="RuleBase" id="RU363032"/>
    </source>
</evidence>
<keyword evidence="3" id="KW-1003">Cell membrane</keyword>
<evidence type="ECO:0000256" key="6">
    <source>
        <dbReference type="ARBA" id="ARBA00023136"/>
    </source>
</evidence>
<dbReference type="EMBL" id="PGFF01000001">
    <property type="protein sequence ID" value="PJJ70642.1"/>
    <property type="molecule type" value="Genomic_DNA"/>
</dbReference>
<feature type="transmembrane region" description="Helical" evidence="7">
    <location>
        <begin position="130"/>
        <end position="154"/>
    </location>
</feature>
<evidence type="ECO:0000256" key="4">
    <source>
        <dbReference type="ARBA" id="ARBA00022692"/>
    </source>
</evidence>